<dbReference type="Gene3D" id="1.10.10.10">
    <property type="entry name" value="Winged helix-like DNA-binding domain superfamily/Winged helix DNA-binding domain"/>
    <property type="match status" value="1"/>
</dbReference>
<dbReference type="Proteomes" id="UP000032361">
    <property type="component" value="Unassembled WGS sequence"/>
</dbReference>
<keyword evidence="5" id="KW-1185">Reference proteome</keyword>
<organism evidence="4 5">
    <name type="scientific">Neotamlana nanhaiensis</name>
    <dbReference type="NCBI Taxonomy" id="1382798"/>
    <lineage>
        <taxon>Bacteria</taxon>
        <taxon>Pseudomonadati</taxon>
        <taxon>Bacteroidota</taxon>
        <taxon>Flavobacteriia</taxon>
        <taxon>Flavobacteriales</taxon>
        <taxon>Flavobacteriaceae</taxon>
        <taxon>Neotamlana</taxon>
    </lineage>
</organism>
<dbReference type="Pfam" id="PF00196">
    <property type="entry name" value="GerE"/>
    <property type="match status" value="1"/>
</dbReference>
<dbReference type="GO" id="GO:0006355">
    <property type="term" value="P:regulation of DNA-templated transcription"/>
    <property type="evidence" value="ECO:0007669"/>
    <property type="project" value="InterPro"/>
</dbReference>
<dbReference type="GO" id="GO:0003677">
    <property type="term" value="F:DNA binding"/>
    <property type="evidence" value="ECO:0007669"/>
    <property type="project" value="InterPro"/>
</dbReference>
<keyword evidence="1" id="KW-0175">Coiled coil</keyword>
<dbReference type="InterPro" id="IPR000792">
    <property type="entry name" value="Tscrpt_reg_LuxR_C"/>
</dbReference>
<evidence type="ECO:0000256" key="2">
    <source>
        <dbReference type="SAM" id="Phobius"/>
    </source>
</evidence>
<protein>
    <recommendedName>
        <fullName evidence="3">HTH luxR-type domain-containing protein</fullName>
    </recommendedName>
</protein>
<evidence type="ECO:0000259" key="3">
    <source>
        <dbReference type="SMART" id="SM00421"/>
    </source>
</evidence>
<dbReference type="Gene3D" id="2.60.40.10">
    <property type="entry name" value="Immunoglobulins"/>
    <property type="match status" value="1"/>
</dbReference>
<dbReference type="PATRIC" id="fig|1382798.3.peg.2143"/>
<feature type="domain" description="HTH luxR-type" evidence="3">
    <location>
        <begin position="875"/>
        <end position="932"/>
    </location>
</feature>
<keyword evidence="2" id="KW-0812">Transmembrane</keyword>
<dbReference type="EMBL" id="JTDV01000002">
    <property type="protein sequence ID" value="KJD34060.1"/>
    <property type="molecule type" value="Genomic_DNA"/>
</dbReference>
<dbReference type="InterPro" id="IPR011123">
    <property type="entry name" value="Y_Y_Y"/>
</dbReference>
<comment type="caution">
    <text evidence="4">The sequence shown here is derived from an EMBL/GenBank/DDBJ whole genome shotgun (WGS) entry which is preliminary data.</text>
</comment>
<feature type="transmembrane region" description="Helical" evidence="2">
    <location>
        <begin position="732"/>
        <end position="753"/>
    </location>
</feature>
<dbReference type="SUPFAM" id="SSF46894">
    <property type="entry name" value="C-terminal effector domain of the bipartite response regulators"/>
    <property type="match status" value="1"/>
</dbReference>
<dbReference type="InterPro" id="IPR016032">
    <property type="entry name" value="Sig_transdc_resp-reg_C-effctor"/>
</dbReference>
<dbReference type="InterPro" id="IPR015943">
    <property type="entry name" value="WD40/YVTN_repeat-like_dom_sf"/>
</dbReference>
<dbReference type="AlphaFoldDB" id="A0A0D7W4J8"/>
<dbReference type="InterPro" id="IPR013783">
    <property type="entry name" value="Ig-like_fold"/>
</dbReference>
<dbReference type="Gene3D" id="2.130.10.10">
    <property type="entry name" value="YVTN repeat-like/Quinoprotein amine dehydrogenase"/>
    <property type="match status" value="2"/>
</dbReference>
<dbReference type="InterPro" id="IPR036388">
    <property type="entry name" value="WH-like_DNA-bd_sf"/>
</dbReference>
<feature type="coiled-coil region" evidence="1">
    <location>
        <begin position="762"/>
        <end position="798"/>
    </location>
</feature>
<dbReference type="Pfam" id="PF07495">
    <property type="entry name" value="Y_Y_Y"/>
    <property type="match status" value="1"/>
</dbReference>
<evidence type="ECO:0000313" key="5">
    <source>
        <dbReference type="Proteomes" id="UP000032361"/>
    </source>
</evidence>
<proteinExistence type="predicted"/>
<dbReference type="SMART" id="SM00421">
    <property type="entry name" value="HTH_LUXR"/>
    <property type="match status" value="1"/>
</dbReference>
<dbReference type="RefSeq" id="WP_044625550.1">
    <property type="nucleotide sequence ID" value="NZ_JTDV01000002.1"/>
</dbReference>
<name>A0A0D7W4J8_9FLAO</name>
<keyword evidence="2" id="KW-0472">Membrane</keyword>
<evidence type="ECO:0000256" key="1">
    <source>
        <dbReference type="SAM" id="Coils"/>
    </source>
</evidence>
<dbReference type="STRING" id="1382798.PK35_04830"/>
<accession>A0A0D7W4J8</accession>
<keyword evidence="2" id="KW-1133">Transmembrane helix</keyword>
<evidence type="ECO:0000313" key="4">
    <source>
        <dbReference type="EMBL" id="KJD34060.1"/>
    </source>
</evidence>
<reference evidence="4 5" key="1">
    <citation type="journal article" date="2015" name="Antonie Van Leeuwenhoek">
        <title>Tamlana nanhaiensis sp. nov., isolated from surface seawater collected from the South China Sea.</title>
        <authorList>
            <person name="Liu X."/>
            <person name="Lai Q."/>
            <person name="Du Y."/>
            <person name="Li G."/>
            <person name="Sun F."/>
            <person name="Shao Z."/>
        </authorList>
    </citation>
    <scope>NUCLEOTIDE SEQUENCE [LARGE SCALE GENOMIC DNA]</scope>
    <source>
        <strain evidence="4 5">FHC16</strain>
    </source>
</reference>
<gene>
    <name evidence="4" type="ORF">PK35_04830</name>
</gene>
<sequence>MKLNKLLSFVAVIYCVLIVTAQERPPIQIFTPSQYGAENQNWGISQGENKSIFIANNKGLLEFNGAKWRVYASPNKTILRSVAVIKNKIYTGSFREFGVWQRDNIGNLNYTSLSQQLNIPFLEDEELWNIIGIDDYILFQSLNRIYIYNTKTETYSIINSTETIYRLFKVNDSIYFQKLTNGLFEIVNGKARLVSNHPIIQQNLVVNIFIQHNKLLLLTEDNGFYSLQNNQLDKWEIPANTSLDNLRIYSSKQLQDGSFVLGSISDGILLLSAKGDIVYKINQKSGISNNTVLAVFEDVDNNIWLGLENGINCINIKSPFSIYNDTEGHIGAVNTSVLHEGNLYIGTNQGLFYKAYNSKDEFKFISGTQGAVWCLNKIDNELFCGHNSGTFLVNNNKAKLVANVQGTWNIKKLNDRLLLQGNYTGLYLLEKTNNSWKLRNKIKGFNISSRYFEVLNNNNVFVSHEYKGVFNISLNKELTEAVAITQEAIETGLKTSLIKYKNNIYYSQISGVYKYNKANKTFDRDSVFSQLFNKNEYISGKLIVDSQTNKLWATSVSGLTYMATSKLSNTPKFTHIALPSLSRNDVAGYENIAHLEGNKFLYGNSTGYIIFNLQQVKQKPFKVHLNQVVNSAFKNTNHALIYVNTLKNETFDYANNNIRFTFSVPEYQKFALAEYQYQLEGIQNTWSNWTKKPEEFFENLPHGNYTFKVRAKIGSTLSTNTETFSFSIKRPWYISNAMMGCYGLMVLLFSVFMHNQYKRSFKKQQKKLIIKKQRELELKELENKAQLTRFNNDKLRQDIENKNRELGISTMNLIKKNEFLNNLKKELQNVNDVKSIKRVINIIDKNINNTDDWHLFEEAFNNADKDFLKKIKQLHPELTSNDLRLCAYLRLNLASKEIAPLLNISPRSVEVKRYRLRKKMNLKHEASLTDYILSV</sequence>